<evidence type="ECO:0000256" key="4">
    <source>
        <dbReference type="ARBA" id="ARBA00022737"/>
    </source>
</evidence>
<feature type="domain" description="GLAA-B beta-barrel" evidence="7">
    <location>
        <begin position="163"/>
        <end position="252"/>
    </location>
</feature>
<comment type="catalytic activity">
    <reaction evidence="1">
        <text>Hydrolysis of terminal, non-reducing alpha-D-galactose residues in alpha-D-galactosides, including galactose oligosaccharides, galactomannans and galactolipids.</text>
        <dbReference type="EC" id="3.2.1.22"/>
    </reaction>
</comment>
<evidence type="ECO:0000256" key="6">
    <source>
        <dbReference type="ARBA" id="ARBA00023295"/>
    </source>
</evidence>
<comment type="caution">
    <text evidence="9">The sequence shown here is derived from an EMBL/GenBank/DDBJ whole genome shotgun (WGS) entry which is preliminary data.</text>
</comment>
<protein>
    <submittedName>
        <fullName evidence="9">Alpha-galactosidase</fullName>
        <ecNumber evidence="9">2.4.1.21</ecNumber>
    </submittedName>
</protein>
<dbReference type="GO" id="GO:0009011">
    <property type="term" value="F:alpha-1,4-glucan glucosyltransferase (ADP-glucose donor) activity"/>
    <property type="evidence" value="ECO:0007669"/>
    <property type="project" value="UniProtKB-EC"/>
</dbReference>
<keyword evidence="6" id="KW-0326">Glycosidase</keyword>
<evidence type="ECO:0000313" key="10">
    <source>
        <dbReference type="Proteomes" id="UP000247459"/>
    </source>
</evidence>
<evidence type="ECO:0000256" key="3">
    <source>
        <dbReference type="ARBA" id="ARBA00022729"/>
    </source>
</evidence>
<evidence type="ECO:0000313" key="9">
    <source>
        <dbReference type="EMBL" id="PYY28026.1"/>
    </source>
</evidence>
<keyword evidence="5" id="KW-0378">Hydrolase</keyword>
<dbReference type="AlphaFoldDB" id="A0A2W0C6M5"/>
<dbReference type="InterPro" id="IPR056441">
    <property type="entry name" value="Beta-barrel_GLAA-B_II"/>
</dbReference>
<comment type="catalytic activity">
    <reaction evidence="2">
        <text>Hydrolysis of terminal, non-reducing branched (1-&gt;3)-alpha-D-galactosidic residues, producing free D-galactose.</text>
        <dbReference type="EC" id="3.2.1.n1"/>
    </reaction>
</comment>
<proteinExistence type="predicted"/>
<organism evidence="9 10">
    <name type="scientific">Paenibacillus illinoisensis</name>
    <dbReference type="NCBI Taxonomy" id="59845"/>
    <lineage>
        <taxon>Bacteria</taxon>
        <taxon>Bacillati</taxon>
        <taxon>Bacillota</taxon>
        <taxon>Bacilli</taxon>
        <taxon>Bacillales</taxon>
        <taxon>Paenibacillaceae</taxon>
        <taxon>Paenibacillus</taxon>
    </lineage>
</organism>
<name>A0A2W0C6M5_9BACL</name>
<keyword evidence="9" id="KW-0328">Glycosyltransferase</keyword>
<evidence type="ECO:0000259" key="7">
    <source>
        <dbReference type="Pfam" id="PF23763"/>
    </source>
</evidence>
<dbReference type="SUPFAM" id="SSF51126">
    <property type="entry name" value="Pectin lyase-like"/>
    <property type="match status" value="1"/>
</dbReference>
<dbReference type="Pfam" id="PF23764">
    <property type="entry name" value="Beta-barrel_GLAA-B_II"/>
    <property type="match status" value="1"/>
</dbReference>
<dbReference type="EMBL" id="PRLG01000020">
    <property type="protein sequence ID" value="PYY28026.1"/>
    <property type="molecule type" value="Genomic_DNA"/>
</dbReference>
<dbReference type="GO" id="GO:0004557">
    <property type="term" value="F:alpha-galactosidase activity"/>
    <property type="evidence" value="ECO:0007669"/>
    <property type="project" value="UniProtKB-EC"/>
</dbReference>
<dbReference type="EC" id="2.4.1.21" evidence="9"/>
<gene>
    <name evidence="9" type="ORF">PIL02S_03142</name>
</gene>
<dbReference type="InterPro" id="IPR012334">
    <property type="entry name" value="Pectin_lyas_fold"/>
</dbReference>
<keyword evidence="9" id="KW-0808">Transferase</keyword>
<feature type="domain" description="GLAA-B beta-barrel" evidence="8">
    <location>
        <begin position="361"/>
        <end position="427"/>
    </location>
</feature>
<dbReference type="Gene3D" id="2.160.20.10">
    <property type="entry name" value="Single-stranded right-handed beta-helix, Pectin lyase-like"/>
    <property type="match status" value="2"/>
</dbReference>
<evidence type="ECO:0000256" key="2">
    <source>
        <dbReference type="ARBA" id="ARBA00001271"/>
    </source>
</evidence>
<evidence type="ECO:0000256" key="5">
    <source>
        <dbReference type="ARBA" id="ARBA00022801"/>
    </source>
</evidence>
<dbReference type="Pfam" id="PF23763">
    <property type="entry name" value="Beta-barrel_GLAA-B_I"/>
    <property type="match status" value="1"/>
</dbReference>
<dbReference type="InterPro" id="IPR011050">
    <property type="entry name" value="Pectin_lyase_fold/virulence"/>
</dbReference>
<dbReference type="Proteomes" id="UP000247459">
    <property type="component" value="Unassembled WGS sequence"/>
</dbReference>
<sequence>MLHSQHKDDEISLRSMTNKKGWIIIHRSKQAAEAAPVIIRLTDYGAQPDSEQDTQPAMTRAIRAASQISGPVVLDCAHGRYHFYPHEAIQAPYYISNTTSEEENPDITKTIGLRLKGMDGLKLEGNDSLFIFHGKQTMLVLDGCTNVEICNLRTDYDRPTVTEMTIVDRGSSYFDARVHPDSRYKILNGQLTWVGEGWSFMNGPMQTYDPLRNTTWRMDNWLEQAIKVEEIEPRLLRFHFDFSPNVGLGHVLQNRDGLRDQVGVFITECSDVTFANVGLHFMHGLGVVGQFSRNLTFRRMNMTPRIETRRTVAGFADFLHLSSCGGKVVVEGSRFIGSHDDSINVHGTYLRIIERMGENSVKVRFMHPQTYGLPAFYPGDEIEFVRAGSLTTYAANQVVGVQCLTAREFNLTLAHGLPEDIGSEDVIENITWTPEVEIVNNYFARVPTRGILVTTRRKVWIANNVFERMHMSAISVAADAKSWYESGRVEDVTITGNHFIECGSEKYPVISIVPENEEMDEGLPVHKQVIILNNQFETCSNVMLLCAKNTSGLVFRSNESVRAGGVDLRSCIEDFVHITACTEVDIQGNTVSSNAKTQ</sequence>
<dbReference type="InterPro" id="IPR057275">
    <property type="entry name" value="Beta-barrel_GLAA-B_I"/>
</dbReference>
<keyword evidence="3" id="KW-0732">Signal</keyword>
<keyword evidence="4" id="KW-0677">Repeat</keyword>
<accession>A0A2W0C6M5</accession>
<evidence type="ECO:0000256" key="1">
    <source>
        <dbReference type="ARBA" id="ARBA00001255"/>
    </source>
</evidence>
<evidence type="ECO:0000259" key="8">
    <source>
        <dbReference type="Pfam" id="PF23764"/>
    </source>
</evidence>
<reference evidence="9 10" key="1">
    <citation type="submission" date="2018-01" db="EMBL/GenBank/DDBJ databases">
        <title>Genome sequence of the PGP bacterium Paenibacillus illinoisensis E3.</title>
        <authorList>
            <person name="Rolli E."/>
            <person name="Marasco R."/>
            <person name="Bessem C."/>
            <person name="Michoud G."/>
            <person name="Gaiarsa S."/>
            <person name="Borin S."/>
            <person name="Daffonchio D."/>
        </authorList>
    </citation>
    <scope>NUCLEOTIDE SEQUENCE [LARGE SCALE GENOMIC DNA]</scope>
    <source>
        <strain evidence="9 10">E3</strain>
    </source>
</reference>